<dbReference type="GO" id="GO:0016747">
    <property type="term" value="F:acyltransferase activity, transferring groups other than amino-acyl groups"/>
    <property type="evidence" value="ECO:0007669"/>
    <property type="project" value="InterPro"/>
</dbReference>
<dbReference type="Pfam" id="PF13302">
    <property type="entry name" value="Acetyltransf_3"/>
    <property type="match status" value="1"/>
</dbReference>
<dbReference type="EMBL" id="VSSQ01121524">
    <property type="protein sequence ID" value="MPN53901.1"/>
    <property type="molecule type" value="Genomic_DNA"/>
</dbReference>
<evidence type="ECO:0000259" key="1">
    <source>
        <dbReference type="PROSITE" id="PS51186"/>
    </source>
</evidence>
<comment type="caution">
    <text evidence="2">The sequence shown here is derived from an EMBL/GenBank/DDBJ whole genome shotgun (WGS) entry which is preliminary data.</text>
</comment>
<dbReference type="AlphaFoldDB" id="A0A645IRA2"/>
<proteinExistence type="predicted"/>
<dbReference type="SUPFAM" id="SSF55729">
    <property type="entry name" value="Acyl-CoA N-acyltransferases (Nat)"/>
    <property type="match status" value="1"/>
</dbReference>
<dbReference type="PANTHER" id="PTHR43792:SF1">
    <property type="entry name" value="N-ACETYLTRANSFERASE DOMAIN-CONTAINING PROTEIN"/>
    <property type="match status" value="1"/>
</dbReference>
<dbReference type="InterPro" id="IPR016181">
    <property type="entry name" value="Acyl_CoA_acyltransferase"/>
</dbReference>
<dbReference type="InterPro" id="IPR000182">
    <property type="entry name" value="GNAT_dom"/>
</dbReference>
<evidence type="ECO:0000313" key="2">
    <source>
        <dbReference type="EMBL" id="MPN53901.1"/>
    </source>
</evidence>
<dbReference type="Gene3D" id="3.40.630.30">
    <property type="match status" value="1"/>
</dbReference>
<dbReference type="PANTHER" id="PTHR43792">
    <property type="entry name" value="GNAT FAMILY, PUTATIVE (AFU_ORTHOLOGUE AFUA_3G00765)-RELATED-RELATED"/>
    <property type="match status" value="1"/>
</dbReference>
<reference evidence="2" key="1">
    <citation type="submission" date="2019-08" db="EMBL/GenBank/DDBJ databases">
        <authorList>
            <person name="Kucharzyk K."/>
            <person name="Murdoch R.W."/>
            <person name="Higgins S."/>
            <person name="Loffler F."/>
        </authorList>
    </citation>
    <scope>NUCLEOTIDE SEQUENCE</scope>
</reference>
<feature type="domain" description="N-acetyltransferase" evidence="1">
    <location>
        <begin position="1"/>
        <end position="95"/>
    </location>
</feature>
<protein>
    <recommendedName>
        <fullName evidence="1">N-acetyltransferase domain-containing protein</fullName>
    </recommendedName>
</protein>
<organism evidence="2">
    <name type="scientific">bioreactor metagenome</name>
    <dbReference type="NCBI Taxonomy" id="1076179"/>
    <lineage>
        <taxon>unclassified sequences</taxon>
        <taxon>metagenomes</taxon>
        <taxon>ecological metagenomes</taxon>
    </lineage>
</organism>
<sequence length="103" mass="11558">MGVLGLRIGYTEGLYYGGQIGYAVDEPHRGNGYAAAACRLVLPVAKAHGMTKLLITNDVNNFASRRVCEKLGLRFVRTALLPEWTELYCEGQRYINIFEWSDD</sequence>
<name>A0A645IRA2_9ZZZZ</name>
<dbReference type="InterPro" id="IPR051531">
    <property type="entry name" value="N-acetyltransferase"/>
</dbReference>
<gene>
    <name evidence="2" type="ORF">SDC9_201569</name>
</gene>
<dbReference type="PROSITE" id="PS51186">
    <property type="entry name" value="GNAT"/>
    <property type="match status" value="1"/>
</dbReference>
<accession>A0A645IRA2</accession>